<dbReference type="EMBL" id="JAEHFJ010000005">
    <property type="protein sequence ID" value="MBJ2174929.1"/>
    <property type="molecule type" value="Genomic_DNA"/>
</dbReference>
<keyword evidence="2" id="KW-1185">Reference proteome</keyword>
<proteinExistence type="predicted"/>
<gene>
    <name evidence="1" type="ORF">JBL43_11820</name>
</gene>
<evidence type="ECO:0008006" key="3">
    <source>
        <dbReference type="Google" id="ProtNLM"/>
    </source>
</evidence>
<evidence type="ECO:0000313" key="2">
    <source>
        <dbReference type="Proteomes" id="UP000623301"/>
    </source>
</evidence>
<accession>A0ABS0WSG1</accession>
<organism evidence="1 2">
    <name type="scientific">Aureibaculum flavum</name>
    <dbReference type="NCBI Taxonomy" id="2795986"/>
    <lineage>
        <taxon>Bacteria</taxon>
        <taxon>Pseudomonadati</taxon>
        <taxon>Bacteroidota</taxon>
        <taxon>Flavobacteriia</taxon>
        <taxon>Flavobacteriales</taxon>
        <taxon>Flavobacteriaceae</taxon>
        <taxon>Aureibaculum</taxon>
    </lineage>
</organism>
<reference evidence="1 2" key="1">
    <citation type="submission" date="2020-12" db="EMBL/GenBank/DDBJ databases">
        <title>Aureibaculum luteum sp. nov. and Aureibaculum flavum sp. nov., novel members of the family Flavobacteriaceae isolated from Antarctic intertidal sediments.</title>
        <authorList>
            <person name="He X."/>
            <person name="Zhang X."/>
        </authorList>
    </citation>
    <scope>NUCLEOTIDE SEQUENCE [LARGE SCALE GENOMIC DNA]</scope>
    <source>
        <strain evidence="1 2">A20</strain>
    </source>
</reference>
<comment type="caution">
    <text evidence="1">The sequence shown here is derived from an EMBL/GenBank/DDBJ whole genome shotgun (WGS) entry which is preliminary data.</text>
</comment>
<name>A0ABS0WSG1_9FLAO</name>
<dbReference type="Proteomes" id="UP000623301">
    <property type="component" value="Unassembled WGS sequence"/>
</dbReference>
<evidence type="ECO:0000313" key="1">
    <source>
        <dbReference type="EMBL" id="MBJ2174929.1"/>
    </source>
</evidence>
<dbReference type="RefSeq" id="WP_198841639.1">
    <property type="nucleotide sequence ID" value="NZ_JAEHFJ010000005.1"/>
</dbReference>
<sequence length="576" mass="66656">MRKIFYLLLIISSCVENVISQSIHLQPGDEKILKQIPEENVFVRANSHLLFAGEYMYYSFYALKANSLQPSNISTIGYVELINDSKEVIFKHKLRIENGKAQGDYFIPVNIPSGSYKIIGYTNWMLNANSYFSQDLSIINPYLADQQAILTGSKNLYLKEERKTFNNTNLDISLDNNQYSKRSKVNFKIKNDQRIKGNFTLSAREVSPIKSNQNNTPKLVKSSIKNTTFKNDQIILPELRGEIISGKIIPKNGNTTVDNLQVSLSIPNEGNYIIKLASVSANGDFYFNIIEKYKTKDAVFEILGEHKENYNIFLDPKPTADYSNISFKPFFIDSVNKKQIIDRSIHNQIENGYFNVKPDSILSNQIELPFNYNNLVLYNLDEYTRFQTIKETLVEVTENVWAEKRDDKYVFQVRILKAKNNNYNYKVNKPLVLIDGVFVSDHDALMYYDARKVKSIGIIRERYVFGRNVFTGVVIIETIKGDYQINSTSILKKELFTPVNNKNYYKQKYNFETKTQSDRIPDFRYQLLWKPNFEINKEDSLGTFYTSDVTGTFEISITGFTDEGEQIFINKTFTVK</sequence>
<protein>
    <recommendedName>
        <fullName evidence="3">Carboxypeptidase regulatory-like domain-containing protein</fullName>
    </recommendedName>
</protein>